<dbReference type="EMBL" id="CP011043">
    <property type="protein sequence ID" value="AJW78899.1"/>
    <property type="molecule type" value="Genomic_DNA"/>
</dbReference>
<dbReference type="SFLD" id="SFLDG01129">
    <property type="entry name" value="C1.5:_HAD__Beta-PGM__Phosphata"/>
    <property type="match status" value="1"/>
</dbReference>
<reference evidence="1 2" key="1">
    <citation type="journal article" date="2015" name="Genome Announc.">
        <title>Complete Genome Sequence of Clavibacter michiganensis subsp. insidiosus R1-1 Using PacBio Single-Molecule Real-Time Technology.</title>
        <authorList>
            <person name="Lu Y."/>
            <person name="Samac D.A."/>
            <person name="Glazebrook J."/>
            <person name="Ishimaru C.A."/>
        </authorList>
    </citation>
    <scope>NUCLEOTIDE SEQUENCE [LARGE SCALE GENOMIC DNA]</scope>
    <source>
        <strain evidence="1 2">R1-1</strain>
    </source>
</reference>
<dbReference type="Gene3D" id="1.10.150.240">
    <property type="entry name" value="Putative phosphatase, domain 2"/>
    <property type="match status" value="1"/>
</dbReference>
<dbReference type="AlphaFoldDB" id="A0A0D5CHX8"/>
<gene>
    <name evidence="1" type="ORF">VO01_06925</name>
</gene>
<dbReference type="PATRIC" id="fig|33014.5.peg.1440"/>
<dbReference type="SUPFAM" id="SSF56784">
    <property type="entry name" value="HAD-like"/>
    <property type="match status" value="1"/>
</dbReference>
<accession>A0A0D5CHX8</accession>
<dbReference type="Gene3D" id="3.40.50.1000">
    <property type="entry name" value="HAD superfamily/HAD-like"/>
    <property type="match status" value="1"/>
</dbReference>
<evidence type="ECO:0000313" key="2">
    <source>
        <dbReference type="Proteomes" id="UP000032604"/>
    </source>
</evidence>
<dbReference type="HOGENOM" id="CLU_045011_18_0_11"/>
<evidence type="ECO:0000313" key="1">
    <source>
        <dbReference type="EMBL" id="AJW78899.1"/>
    </source>
</evidence>
<dbReference type="OrthoDB" id="9781769at2"/>
<dbReference type="KEGG" id="cmh:VO01_06925"/>
<organism evidence="1 2">
    <name type="scientific">Clavibacter michiganensis subsp. insidiosus</name>
    <dbReference type="NCBI Taxonomy" id="33014"/>
    <lineage>
        <taxon>Bacteria</taxon>
        <taxon>Bacillati</taxon>
        <taxon>Actinomycetota</taxon>
        <taxon>Actinomycetes</taxon>
        <taxon>Micrococcales</taxon>
        <taxon>Microbacteriaceae</taxon>
        <taxon>Clavibacter</taxon>
    </lineage>
</organism>
<dbReference type="Pfam" id="PF13242">
    <property type="entry name" value="Hydrolase_like"/>
    <property type="match status" value="1"/>
</dbReference>
<dbReference type="RefSeq" id="WP_045527845.1">
    <property type="nucleotide sequence ID" value="NZ_CP011043.1"/>
</dbReference>
<dbReference type="Proteomes" id="UP000032604">
    <property type="component" value="Chromosome"/>
</dbReference>
<dbReference type="InterPro" id="IPR023214">
    <property type="entry name" value="HAD_sf"/>
</dbReference>
<sequence>MTDASSPRPLHVLWDVDGTLLLNGPRAGGMYHRAIELAAGEELEDRTVHAHGKTDGQIIWETLDLYGLPASLHAAVREQLEGMSRVEHYGAGRREVPVGVPRLVADVAARGWVNALLTGNSPLRARYKLDGAGLDVGLFDWDASFFGHEARIRSDLTLRAAEALAGAAVVIIGDTPADGVAAEAAGFPFVAVATGAYDVAQLRSPDAHAAVVVPDLQAGHDEVMAYLDGLAAG</sequence>
<dbReference type="InterPro" id="IPR036412">
    <property type="entry name" value="HAD-like_sf"/>
</dbReference>
<proteinExistence type="predicted"/>
<dbReference type="InterPro" id="IPR023198">
    <property type="entry name" value="PGP-like_dom2"/>
</dbReference>
<protein>
    <submittedName>
        <fullName evidence="1">Phosphatase</fullName>
    </submittedName>
</protein>
<dbReference type="SFLD" id="SFLDS00003">
    <property type="entry name" value="Haloacid_Dehalogenase"/>
    <property type="match status" value="1"/>
</dbReference>
<name>A0A0D5CHX8_9MICO</name>